<comment type="caution">
    <text evidence="2">The sequence shown here is derived from an EMBL/GenBank/DDBJ whole genome shotgun (WGS) entry which is preliminary data.</text>
</comment>
<sequence length="177" mass="20042">MDQRRLVAALETLVEQGLVRCKKYANKLIVMYNSLADAAVAPAAPPRKKQPARTTAETEAKQLRATIRKHMDRLRHLQAQREKLEELAVLQECQKETLEEWHVLLKAQGDLRTLALACGGECETLLESHTKKRTALEKLQRLYGHMVAAVCEIEGVQPRALCERLKIEVISLPVKRS</sequence>
<accession>A0AAV4LS89</accession>
<evidence type="ECO:0000256" key="1">
    <source>
        <dbReference type="SAM" id="Coils"/>
    </source>
</evidence>
<feature type="coiled-coil region" evidence="1">
    <location>
        <begin position="53"/>
        <end position="94"/>
    </location>
</feature>
<organism evidence="2 3">
    <name type="scientific">Babesia caballi</name>
    <dbReference type="NCBI Taxonomy" id="5871"/>
    <lineage>
        <taxon>Eukaryota</taxon>
        <taxon>Sar</taxon>
        <taxon>Alveolata</taxon>
        <taxon>Apicomplexa</taxon>
        <taxon>Aconoidasida</taxon>
        <taxon>Piroplasmida</taxon>
        <taxon>Babesiidae</taxon>
        <taxon>Babesia</taxon>
    </lineage>
</organism>
<dbReference type="RefSeq" id="XP_067714499.1">
    <property type="nucleotide sequence ID" value="XM_067858398.1"/>
</dbReference>
<gene>
    <name evidence="2" type="ORF">BcabD6B2_18650</name>
</gene>
<proteinExistence type="predicted"/>
<dbReference type="AlphaFoldDB" id="A0AAV4LS89"/>
<keyword evidence="3" id="KW-1185">Reference proteome</keyword>
<dbReference type="Proteomes" id="UP001497744">
    <property type="component" value="Unassembled WGS sequence"/>
</dbReference>
<evidence type="ECO:0000313" key="3">
    <source>
        <dbReference type="Proteomes" id="UP001497744"/>
    </source>
</evidence>
<dbReference type="EMBL" id="BPLF01000002">
    <property type="protein sequence ID" value="GIX62430.1"/>
    <property type="molecule type" value="Genomic_DNA"/>
</dbReference>
<evidence type="ECO:0000313" key="2">
    <source>
        <dbReference type="EMBL" id="GIX62430.1"/>
    </source>
</evidence>
<reference evidence="2 3" key="1">
    <citation type="submission" date="2021-06" db="EMBL/GenBank/DDBJ databases">
        <title>Genome sequence of Babesia caballi.</title>
        <authorList>
            <person name="Yamagishi J."/>
            <person name="Kidaka T."/>
            <person name="Ochi A."/>
        </authorList>
    </citation>
    <scope>NUCLEOTIDE SEQUENCE [LARGE SCALE GENOMIC DNA]</scope>
    <source>
        <strain evidence="2">USDA-D6B2</strain>
    </source>
</reference>
<name>A0AAV4LS89_BABCB</name>
<protein>
    <submittedName>
        <fullName evidence="2">TELO2-interacting protein 1 homolog isoform X1</fullName>
    </submittedName>
</protein>
<dbReference type="GeneID" id="94193911"/>
<keyword evidence="1" id="KW-0175">Coiled coil</keyword>